<dbReference type="RefSeq" id="XP_018264127.1">
    <property type="nucleotide sequence ID" value="XM_018407319.1"/>
</dbReference>
<dbReference type="AlphaFoldDB" id="A0A1A6A8A1"/>
<feature type="compositionally biased region" description="Polar residues" evidence="1">
    <location>
        <begin position="36"/>
        <end position="71"/>
    </location>
</feature>
<reference evidence="3" key="3">
    <citation type="submission" date="2024-02" db="EMBL/GenBank/DDBJ databases">
        <title>Comparative genomics of Cryptococcus and Kwoniella reveals pathogenesis evolution and contrasting modes of karyotype evolution via chromosome fusion or intercentromeric recombination.</title>
        <authorList>
            <person name="Coelho M.A."/>
            <person name="David-Palma M."/>
            <person name="Shea T."/>
            <person name="Bowers K."/>
            <person name="McGinley-Smith S."/>
            <person name="Mohammad A.W."/>
            <person name="Gnirke A."/>
            <person name="Yurkov A.M."/>
            <person name="Nowrousian M."/>
            <person name="Sun S."/>
            <person name="Cuomo C.A."/>
            <person name="Heitman J."/>
        </authorList>
    </citation>
    <scope>NUCLEOTIDE SEQUENCE</scope>
    <source>
        <strain evidence="3">CBS 10117</strain>
    </source>
</reference>
<dbReference type="Proteomes" id="UP000078595">
    <property type="component" value="Chromosome 4"/>
</dbReference>
<evidence type="ECO:0000313" key="2">
    <source>
        <dbReference type="EMBL" id="OBR86285.1"/>
    </source>
</evidence>
<organism evidence="2">
    <name type="scientific">Kwoniella dejecticola CBS 10117</name>
    <dbReference type="NCBI Taxonomy" id="1296121"/>
    <lineage>
        <taxon>Eukaryota</taxon>
        <taxon>Fungi</taxon>
        <taxon>Dikarya</taxon>
        <taxon>Basidiomycota</taxon>
        <taxon>Agaricomycotina</taxon>
        <taxon>Tremellomycetes</taxon>
        <taxon>Tremellales</taxon>
        <taxon>Cryptococcaceae</taxon>
        <taxon>Kwoniella</taxon>
    </lineage>
</organism>
<dbReference type="KEGG" id="kdj:28967706"/>
<dbReference type="GeneID" id="28967706"/>
<accession>A0A1A6A8A1</accession>
<protein>
    <submittedName>
        <fullName evidence="2">Uncharacterized protein</fullName>
    </submittedName>
</protein>
<evidence type="ECO:0000313" key="3">
    <source>
        <dbReference type="EMBL" id="WWC61407.1"/>
    </source>
</evidence>
<keyword evidence="4" id="KW-1185">Reference proteome</keyword>
<proteinExistence type="predicted"/>
<name>A0A1A6A8A1_9TREE</name>
<feature type="region of interest" description="Disordered" evidence="1">
    <location>
        <begin position="119"/>
        <end position="169"/>
    </location>
</feature>
<dbReference type="EMBL" id="CP144533">
    <property type="protein sequence ID" value="WWC61407.1"/>
    <property type="molecule type" value="Genomic_DNA"/>
</dbReference>
<feature type="region of interest" description="Disordered" evidence="1">
    <location>
        <begin position="204"/>
        <end position="234"/>
    </location>
</feature>
<evidence type="ECO:0000313" key="4">
    <source>
        <dbReference type="Proteomes" id="UP000078595"/>
    </source>
</evidence>
<feature type="compositionally biased region" description="Basic residues" evidence="1">
    <location>
        <begin position="216"/>
        <end position="226"/>
    </location>
</feature>
<feature type="region of interest" description="Disordered" evidence="1">
    <location>
        <begin position="1"/>
        <end position="97"/>
    </location>
</feature>
<reference evidence="2" key="1">
    <citation type="submission" date="2013-07" db="EMBL/GenBank/DDBJ databases">
        <title>The Genome Sequence of Cryptococcus dejecticola CBS10117.</title>
        <authorList>
            <consortium name="The Broad Institute Genome Sequencing Platform"/>
            <person name="Cuomo C."/>
            <person name="Litvintseva A."/>
            <person name="Chen Y."/>
            <person name="Heitman J."/>
            <person name="Sun S."/>
            <person name="Springer D."/>
            <person name="Dromer F."/>
            <person name="Young S.K."/>
            <person name="Zeng Q."/>
            <person name="Gargeya S."/>
            <person name="Fitzgerald M."/>
            <person name="Abouelleil A."/>
            <person name="Alvarado L."/>
            <person name="Berlin A.M."/>
            <person name="Chapman S.B."/>
            <person name="Dewar J."/>
            <person name="Goldberg J."/>
            <person name="Griggs A."/>
            <person name="Gujja S."/>
            <person name="Hansen M."/>
            <person name="Howarth C."/>
            <person name="Imamovic A."/>
            <person name="Larimer J."/>
            <person name="McCowan C."/>
            <person name="Murphy C."/>
            <person name="Pearson M."/>
            <person name="Priest M."/>
            <person name="Roberts A."/>
            <person name="Saif S."/>
            <person name="Shea T."/>
            <person name="Sykes S."/>
            <person name="Wortman J."/>
            <person name="Nusbaum C."/>
            <person name="Birren B."/>
        </authorList>
    </citation>
    <scope>NUCLEOTIDE SEQUENCE [LARGE SCALE GENOMIC DNA]</scope>
    <source>
        <strain evidence="2">CBS 10117</strain>
    </source>
</reference>
<reference evidence="3" key="2">
    <citation type="submission" date="2013-07" db="EMBL/GenBank/DDBJ databases">
        <authorList>
            <consortium name="The Broad Institute Genome Sequencing Platform"/>
            <person name="Cuomo C."/>
            <person name="Litvintseva A."/>
            <person name="Chen Y."/>
            <person name="Heitman J."/>
            <person name="Sun S."/>
            <person name="Springer D."/>
            <person name="Dromer F."/>
            <person name="Young S.K."/>
            <person name="Zeng Q."/>
            <person name="Gargeya S."/>
            <person name="Fitzgerald M."/>
            <person name="Abouelleil A."/>
            <person name="Alvarado L."/>
            <person name="Berlin A.M."/>
            <person name="Chapman S.B."/>
            <person name="Dewar J."/>
            <person name="Goldberg J."/>
            <person name="Griggs A."/>
            <person name="Gujja S."/>
            <person name="Hansen M."/>
            <person name="Howarth C."/>
            <person name="Imamovic A."/>
            <person name="Larimer J."/>
            <person name="McCowan C."/>
            <person name="Murphy C."/>
            <person name="Pearson M."/>
            <person name="Priest M."/>
            <person name="Roberts A."/>
            <person name="Saif S."/>
            <person name="Shea T."/>
            <person name="Sykes S."/>
            <person name="Wortman J."/>
            <person name="Nusbaum C."/>
            <person name="Birren B."/>
        </authorList>
    </citation>
    <scope>NUCLEOTIDE SEQUENCE</scope>
    <source>
        <strain evidence="3">CBS 10117</strain>
    </source>
</reference>
<sequence>MSSHRENRNLWQLSHQPTDDNTAHLVAGSGGAHQGQPASGDSYSSDTRSYYENNENRYTGTAASGSYANQDESQEEEDPLAGMPSDPSAHPNWNSYQHREEFHRAPYSVYAGHAASGEPYSSDGRTYSHPTNRAHLYFDPNGMEGRNRQSEAQAAASGQPYGGYQEDTRSYWDPLRRASPIQTEYGGDVGGNTTGLPYGTAEHAAAVSQEATARANARRAERKRRMREGCSSRR</sequence>
<evidence type="ECO:0000256" key="1">
    <source>
        <dbReference type="SAM" id="MobiDB-lite"/>
    </source>
</evidence>
<gene>
    <name evidence="2" type="ORF">I303_04007</name>
    <name evidence="3" type="ORF">I303_103990</name>
</gene>
<dbReference type="EMBL" id="KI894030">
    <property type="protein sequence ID" value="OBR86285.1"/>
    <property type="molecule type" value="Genomic_DNA"/>
</dbReference>
<dbReference type="VEuPathDB" id="FungiDB:I303_04007"/>